<dbReference type="EMBL" id="CP053586">
    <property type="protein sequence ID" value="WNZ24068.1"/>
    <property type="molecule type" value="Genomic_DNA"/>
</dbReference>
<dbReference type="Gene3D" id="2.60.120.620">
    <property type="entry name" value="q2cbj1_9rhob like domain"/>
    <property type="match status" value="1"/>
</dbReference>
<keyword evidence="3" id="KW-0847">Vitamin C</keyword>
<dbReference type="InterPro" id="IPR006620">
    <property type="entry name" value="Pro_4_hyd_alph"/>
</dbReference>
<dbReference type="SMART" id="SM00702">
    <property type="entry name" value="P4Hc"/>
    <property type="match status" value="1"/>
</dbReference>
<name>A0AA96WEV5_9CYAN</name>
<dbReference type="Pfam" id="PF13640">
    <property type="entry name" value="2OG-FeII_Oxy_3"/>
    <property type="match status" value="1"/>
</dbReference>
<dbReference type="GO" id="GO:0016705">
    <property type="term" value="F:oxidoreductase activity, acting on paired donors, with incorporation or reduction of molecular oxygen"/>
    <property type="evidence" value="ECO:0007669"/>
    <property type="project" value="InterPro"/>
</dbReference>
<dbReference type="GO" id="GO:0031418">
    <property type="term" value="F:L-ascorbic acid binding"/>
    <property type="evidence" value="ECO:0007669"/>
    <property type="project" value="UniProtKB-KW"/>
</dbReference>
<evidence type="ECO:0000256" key="3">
    <source>
        <dbReference type="ARBA" id="ARBA00022896"/>
    </source>
</evidence>
<evidence type="ECO:0000256" key="4">
    <source>
        <dbReference type="ARBA" id="ARBA00022964"/>
    </source>
</evidence>
<dbReference type="InterPro" id="IPR005123">
    <property type="entry name" value="Oxoglu/Fe-dep_dioxygenase_dom"/>
</dbReference>
<keyword evidence="4" id="KW-0223">Dioxygenase</keyword>
<dbReference type="AlphaFoldDB" id="A0AA96WEV5"/>
<gene>
    <name evidence="10" type="ORF">HJG54_15170</name>
</gene>
<dbReference type="Gene3D" id="3.40.30.10">
    <property type="entry name" value="Glutaredoxin"/>
    <property type="match status" value="1"/>
</dbReference>
<keyword evidence="6" id="KW-0408">Iron</keyword>
<reference evidence="10" key="1">
    <citation type="submission" date="2020-05" db="EMBL/GenBank/DDBJ databases">
        <authorList>
            <person name="Zhu T."/>
            <person name="Keshari N."/>
            <person name="Lu X."/>
        </authorList>
    </citation>
    <scope>NUCLEOTIDE SEQUENCE</scope>
    <source>
        <strain evidence="10">NK1-12</strain>
    </source>
</reference>
<comment type="cofactor">
    <cofactor evidence="1">
        <name>L-ascorbate</name>
        <dbReference type="ChEBI" id="CHEBI:38290"/>
    </cofactor>
</comment>
<sequence>MSALAIGDHAPWFTSAASASPQDFLMGGYRAVLFFFGSARNPQVKAALADFCAAKSRFEQLGIHFFGVSIDPNDRVLEEKVAQSSFFHWLWDFSGEVSIRYGLCQVGLGGEGITYDPTTFVLNENLRVLNLFPLESHVAHAQQVLAYLETLPSPSAPRVIRQQAPVLLIPQVLSAEFCQRLIRYYQADGGRESGFMRQEGEKTVVVLDPAIKRRRDWLIANPDLVNEINALLSRRVLPEIKKAFQFSVTCFERYVVACYEGTNQGFFQPHRDNTALGTAHRRFALTLNLNEGYAGGELRFPEYGPDLYAPSPGDALVFSCSLLHEATPVTQGQRFVLLSFFYGDEDAKLRQQTQDQIVRSGAVPKAVGNSRIQPDSKAKPGFQSRSKRRSKS</sequence>
<evidence type="ECO:0000256" key="2">
    <source>
        <dbReference type="ARBA" id="ARBA00022723"/>
    </source>
</evidence>
<organism evidence="10">
    <name type="scientific">Leptolyngbya sp. NK1-12</name>
    <dbReference type="NCBI Taxonomy" id="2547451"/>
    <lineage>
        <taxon>Bacteria</taxon>
        <taxon>Bacillati</taxon>
        <taxon>Cyanobacteriota</taxon>
        <taxon>Cyanophyceae</taxon>
        <taxon>Leptolyngbyales</taxon>
        <taxon>Leptolyngbyaceae</taxon>
        <taxon>Leptolyngbya group</taxon>
        <taxon>Leptolyngbya</taxon>
    </lineage>
</organism>
<feature type="domain" description="Fe2OG dioxygenase" evidence="9">
    <location>
        <begin position="250"/>
        <end position="344"/>
    </location>
</feature>
<dbReference type="GO" id="GO:0016209">
    <property type="term" value="F:antioxidant activity"/>
    <property type="evidence" value="ECO:0007669"/>
    <property type="project" value="InterPro"/>
</dbReference>
<evidence type="ECO:0000256" key="1">
    <source>
        <dbReference type="ARBA" id="ARBA00001961"/>
    </source>
</evidence>
<evidence type="ECO:0000313" key="10">
    <source>
        <dbReference type="EMBL" id="WNZ24068.1"/>
    </source>
</evidence>
<dbReference type="RefSeq" id="WP_316429661.1">
    <property type="nucleotide sequence ID" value="NZ_CP053586.1"/>
</dbReference>
<protein>
    <submittedName>
        <fullName evidence="10">Redoxin domain-containing protein</fullName>
    </submittedName>
</protein>
<dbReference type="Pfam" id="PF00578">
    <property type="entry name" value="AhpC-TSA"/>
    <property type="match status" value="1"/>
</dbReference>
<evidence type="ECO:0000256" key="7">
    <source>
        <dbReference type="SAM" id="MobiDB-lite"/>
    </source>
</evidence>
<dbReference type="GO" id="GO:0051213">
    <property type="term" value="F:dioxygenase activity"/>
    <property type="evidence" value="ECO:0007669"/>
    <property type="project" value="UniProtKB-KW"/>
</dbReference>
<dbReference type="GO" id="GO:0005506">
    <property type="term" value="F:iron ion binding"/>
    <property type="evidence" value="ECO:0007669"/>
    <property type="project" value="InterPro"/>
</dbReference>
<dbReference type="SUPFAM" id="SSF52833">
    <property type="entry name" value="Thioredoxin-like"/>
    <property type="match status" value="1"/>
</dbReference>
<keyword evidence="5" id="KW-0560">Oxidoreductase</keyword>
<evidence type="ECO:0000259" key="9">
    <source>
        <dbReference type="PROSITE" id="PS51471"/>
    </source>
</evidence>
<dbReference type="InterPro" id="IPR000866">
    <property type="entry name" value="AhpC/TSA"/>
</dbReference>
<keyword evidence="2" id="KW-0479">Metal-binding</keyword>
<evidence type="ECO:0000256" key="5">
    <source>
        <dbReference type="ARBA" id="ARBA00023002"/>
    </source>
</evidence>
<accession>A0AA96WEV5</accession>
<dbReference type="SUPFAM" id="SSF51197">
    <property type="entry name" value="Clavaminate synthase-like"/>
    <property type="match status" value="1"/>
</dbReference>
<feature type="region of interest" description="Disordered" evidence="7">
    <location>
        <begin position="361"/>
        <end position="392"/>
    </location>
</feature>
<dbReference type="InterPro" id="IPR013766">
    <property type="entry name" value="Thioredoxin_domain"/>
</dbReference>
<dbReference type="InterPro" id="IPR036249">
    <property type="entry name" value="Thioredoxin-like_sf"/>
</dbReference>
<evidence type="ECO:0000256" key="6">
    <source>
        <dbReference type="ARBA" id="ARBA00023004"/>
    </source>
</evidence>
<proteinExistence type="predicted"/>
<dbReference type="InterPro" id="IPR044862">
    <property type="entry name" value="Pro_4_hyd_alph_FE2OG_OXY"/>
</dbReference>
<dbReference type="PROSITE" id="PS51352">
    <property type="entry name" value="THIOREDOXIN_2"/>
    <property type="match status" value="1"/>
</dbReference>
<feature type="domain" description="Thioredoxin" evidence="8">
    <location>
        <begin position="4"/>
        <end position="153"/>
    </location>
</feature>
<evidence type="ECO:0000259" key="8">
    <source>
        <dbReference type="PROSITE" id="PS51352"/>
    </source>
</evidence>
<dbReference type="PROSITE" id="PS51471">
    <property type="entry name" value="FE2OG_OXY"/>
    <property type="match status" value="1"/>
</dbReference>